<evidence type="ECO:0000256" key="2">
    <source>
        <dbReference type="HAMAP-Rule" id="MF_01139"/>
    </source>
</evidence>
<accession>A0ABT7E998</accession>
<dbReference type="Proteomes" id="UP001301012">
    <property type="component" value="Unassembled WGS sequence"/>
</dbReference>
<dbReference type="SUPFAM" id="SSF64005">
    <property type="entry name" value="Undecaprenyl diphosphate synthase"/>
    <property type="match status" value="1"/>
</dbReference>
<dbReference type="Pfam" id="PF01255">
    <property type="entry name" value="Prenyltransf"/>
    <property type="match status" value="1"/>
</dbReference>
<dbReference type="GO" id="GO:0016740">
    <property type="term" value="F:transferase activity"/>
    <property type="evidence" value="ECO:0007669"/>
    <property type="project" value="UniProtKB-KW"/>
</dbReference>
<organism evidence="3 4">
    <name type="scientific">Romboutsia sedimentorum</name>
    <dbReference type="NCBI Taxonomy" id="1368474"/>
    <lineage>
        <taxon>Bacteria</taxon>
        <taxon>Bacillati</taxon>
        <taxon>Bacillota</taxon>
        <taxon>Clostridia</taxon>
        <taxon>Peptostreptococcales</taxon>
        <taxon>Peptostreptococcaceae</taxon>
        <taxon>Romboutsia</taxon>
    </lineage>
</organism>
<dbReference type="NCBIfam" id="TIGR00055">
    <property type="entry name" value="uppS"/>
    <property type="match status" value="1"/>
</dbReference>
<dbReference type="CDD" id="cd00475">
    <property type="entry name" value="Cis_IPPS"/>
    <property type="match status" value="1"/>
</dbReference>
<feature type="active site" description="Proton acceptor" evidence="2">
    <location>
        <position position="68"/>
    </location>
</feature>
<comment type="cofactor">
    <cofactor evidence="2">
        <name>Mg(2+)</name>
        <dbReference type="ChEBI" id="CHEBI:18420"/>
    </cofactor>
    <text evidence="2">Binds 2 magnesium ions per subunit.</text>
</comment>
<dbReference type="EMBL" id="JASKYM010000002">
    <property type="protein sequence ID" value="MDK2563493.1"/>
    <property type="molecule type" value="Genomic_DNA"/>
</dbReference>
<feature type="active site" evidence="2">
    <location>
        <position position="20"/>
    </location>
</feature>
<feature type="binding site" evidence="2">
    <location>
        <position position="33"/>
    </location>
    <ligand>
        <name>substrate</name>
    </ligand>
</feature>
<dbReference type="PANTHER" id="PTHR10291:SF0">
    <property type="entry name" value="DEHYDRODOLICHYL DIPHOSPHATE SYNTHASE 2"/>
    <property type="match status" value="1"/>
</dbReference>
<comment type="function">
    <text evidence="2">Catalyzes the condensation of isopentenyl diphosphate (IPP) with allylic pyrophosphates generating different type of terpenoids.</text>
</comment>
<evidence type="ECO:0000256" key="1">
    <source>
        <dbReference type="ARBA" id="ARBA00022679"/>
    </source>
</evidence>
<keyword evidence="2" id="KW-0460">Magnesium</keyword>
<evidence type="ECO:0000313" key="4">
    <source>
        <dbReference type="Proteomes" id="UP001301012"/>
    </source>
</evidence>
<feature type="binding site" evidence="2">
    <location>
        <position position="71"/>
    </location>
    <ligand>
        <name>substrate</name>
    </ligand>
</feature>
<dbReference type="HAMAP" id="MF_01139">
    <property type="entry name" value="ISPT"/>
    <property type="match status" value="1"/>
</dbReference>
<comment type="caution">
    <text evidence="3">The sequence shown here is derived from an EMBL/GenBank/DDBJ whole genome shotgun (WGS) entry which is preliminary data.</text>
</comment>
<name>A0ABT7E998_9FIRM</name>
<feature type="binding site" evidence="2">
    <location>
        <position position="207"/>
    </location>
    <ligand>
        <name>Mg(2+)</name>
        <dbReference type="ChEBI" id="CHEBI:18420"/>
    </ligand>
</feature>
<proteinExistence type="inferred from homology"/>
<comment type="similarity">
    <text evidence="2">Belongs to the UPP synthase family.</text>
</comment>
<keyword evidence="2" id="KW-0479">Metal-binding</keyword>
<dbReference type="PANTHER" id="PTHR10291">
    <property type="entry name" value="DEHYDRODOLICHYL DIPHOSPHATE SYNTHASE FAMILY MEMBER"/>
    <property type="match status" value="1"/>
</dbReference>
<feature type="binding site" evidence="2">
    <location>
        <begin position="65"/>
        <end position="67"/>
    </location>
    <ligand>
        <name>substrate</name>
    </ligand>
</feature>
<reference evidence="3 4" key="1">
    <citation type="submission" date="2023-05" db="EMBL/GenBank/DDBJ databases">
        <title>Rombocin, a short stable natural nisin variant, displays selective antimicrobial activity against Listeria monocytogenes and employs dual mode of action to kill target bacterial strains.</title>
        <authorList>
            <person name="Wambui J."/>
            <person name="Stephan R."/>
            <person name="Kuipers O.P."/>
        </authorList>
    </citation>
    <scope>NUCLEOTIDE SEQUENCE [LARGE SCALE GENOMIC DNA]</scope>
    <source>
        <strain evidence="3 4">RC002</strain>
    </source>
</reference>
<feature type="binding site" evidence="2">
    <location>
        <position position="20"/>
    </location>
    <ligand>
        <name>Mg(2+)</name>
        <dbReference type="ChEBI" id="CHEBI:18420"/>
    </ligand>
</feature>
<feature type="binding site" evidence="2">
    <location>
        <begin position="21"/>
        <end position="24"/>
    </location>
    <ligand>
        <name>substrate</name>
    </ligand>
</feature>
<feature type="binding site" evidence="2">
    <location>
        <begin position="194"/>
        <end position="196"/>
    </location>
    <ligand>
        <name>substrate</name>
    </ligand>
</feature>
<sequence length="241" mass="28016">MNSYDIDLNKVPTHIAIIMDGNGRWAKSKFLPRTAGHKAGVETIRKVLKECQRLGVKHLTLYAFSTENWKRPKLEVDTLMNLLSTYLKKEVRELHKNNVKISTIGDIDKLPKYCVDELERAYELTKFNTGVNLNLALNYGARYDIKNAVIDIVKDTKCGKLDIEDINEDTITNYLSTKSIKEPDLIIRTSGEQRLSNFLLWEAAYSEFYFTDIHWPDFNEEQLQKAIYVYQNRDRRFGGLK</sequence>
<dbReference type="RefSeq" id="WP_284132432.1">
    <property type="nucleotide sequence ID" value="NZ_JASKYM010000002.1"/>
</dbReference>
<dbReference type="InterPro" id="IPR018520">
    <property type="entry name" value="UPP_synth-like_CS"/>
</dbReference>
<comment type="subunit">
    <text evidence="2">Homodimer.</text>
</comment>
<keyword evidence="4" id="KW-1185">Reference proteome</keyword>
<dbReference type="Gene3D" id="3.40.1180.10">
    <property type="entry name" value="Decaprenyl diphosphate synthase-like"/>
    <property type="match status" value="1"/>
</dbReference>
<feature type="binding site" evidence="2">
    <location>
        <position position="37"/>
    </location>
    <ligand>
        <name>substrate</name>
    </ligand>
</feature>
<evidence type="ECO:0000313" key="3">
    <source>
        <dbReference type="EMBL" id="MDK2563493.1"/>
    </source>
</evidence>
<feature type="binding site" evidence="2">
    <location>
        <position position="25"/>
    </location>
    <ligand>
        <name>substrate</name>
    </ligand>
</feature>
<feature type="binding site" evidence="2">
    <location>
        <position position="69"/>
    </location>
    <ligand>
        <name>substrate</name>
    </ligand>
</feature>
<dbReference type="PROSITE" id="PS01066">
    <property type="entry name" value="UPP_SYNTHASE"/>
    <property type="match status" value="1"/>
</dbReference>
<feature type="binding site" evidence="2">
    <location>
        <position position="188"/>
    </location>
    <ligand>
        <name>substrate</name>
    </ligand>
</feature>
<dbReference type="EC" id="2.5.1.-" evidence="2"/>
<dbReference type="InterPro" id="IPR001441">
    <property type="entry name" value="UPP_synth-like"/>
</dbReference>
<keyword evidence="1 2" id="KW-0808">Transferase</keyword>
<dbReference type="InterPro" id="IPR036424">
    <property type="entry name" value="UPP_synth-like_sf"/>
</dbReference>
<dbReference type="NCBIfam" id="NF011405">
    <property type="entry name" value="PRK14830.1"/>
    <property type="match status" value="1"/>
</dbReference>
<protein>
    <recommendedName>
        <fullName evidence="2">Isoprenyl transferase</fullName>
        <ecNumber evidence="2">2.5.1.-</ecNumber>
    </recommendedName>
</protein>
<gene>
    <name evidence="3" type="ORF">QOZ84_08020</name>
</gene>